<protein>
    <submittedName>
        <fullName evidence="1">Type II toxin-antitoxin system HicB family antitoxin</fullName>
    </submittedName>
</protein>
<dbReference type="InterPro" id="IPR051404">
    <property type="entry name" value="TA_system_antitoxin"/>
</dbReference>
<reference evidence="1" key="1">
    <citation type="submission" date="2022-06" db="EMBL/GenBank/DDBJ databases">
        <title>New cyanobacteria of genus Symplocastrum in benthos of Lake Baikal.</title>
        <authorList>
            <person name="Sorokovikova E."/>
            <person name="Tikhonova I."/>
            <person name="Krasnopeev A."/>
            <person name="Evseev P."/>
            <person name="Gladkikh A."/>
            <person name="Belykh O."/>
        </authorList>
    </citation>
    <scope>NUCLEOTIDE SEQUENCE</scope>
    <source>
        <strain evidence="1">BBK-W-15</strain>
    </source>
</reference>
<name>A0AAE3GVL6_9CYAN</name>
<evidence type="ECO:0000313" key="2">
    <source>
        <dbReference type="Proteomes" id="UP001204953"/>
    </source>
</evidence>
<proteinExistence type="predicted"/>
<dbReference type="EMBL" id="JAMZMM010000231">
    <property type="protein sequence ID" value="MCP2730703.1"/>
    <property type="molecule type" value="Genomic_DNA"/>
</dbReference>
<dbReference type="Gene3D" id="3.30.160.250">
    <property type="match status" value="1"/>
</dbReference>
<gene>
    <name evidence="1" type="ORF">NJ959_19940</name>
</gene>
<accession>A0AAE3GVL6</accession>
<dbReference type="InterPro" id="IPR035069">
    <property type="entry name" value="TTHA1013/TTHA0281-like"/>
</dbReference>
<dbReference type="RefSeq" id="WP_254013457.1">
    <property type="nucleotide sequence ID" value="NZ_JAMZMM010000231.1"/>
</dbReference>
<dbReference type="AlphaFoldDB" id="A0AAE3GVL6"/>
<dbReference type="PANTHER" id="PTHR34504">
    <property type="entry name" value="ANTITOXIN HICB"/>
    <property type="match status" value="1"/>
</dbReference>
<dbReference type="PANTHER" id="PTHR34504:SF2">
    <property type="entry name" value="UPF0150 PROTEIN SSL0259"/>
    <property type="match status" value="1"/>
</dbReference>
<dbReference type="SUPFAM" id="SSF143100">
    <property type="entry name" value="TTHA1013/TTHA0281-like"/>
    <property type="match status" value="1"/>
</dbReference>
<sequence length="91" mass="10346">MNNIDNYVRLYSYLVKYSSEDEAYIARCIELGIRAHGDTQEEAIAEIKEATRVHLLMLSEDGDEIPEPFFPTAEVAISMTGYAYALKFGYL</sequence>
<organism evidence="1 2">
    <name type="scientific">Limnofasciculus baicalensis BBK-W-15</name>
    <dbReference type="NCBI Taxonomy" id="2699891"/>
    <lineage>
        <taxon>Bacteria</taxon>
        <taxon>Bacillati</taxon>
        <taxon>Cyanobacteriota</taxon>
        <taxon>Cyanophyceae</taxon>
        <taxon>Coleofasciculales</taxon>
        <taxon>Coleofasciculaceae</taxon>
        <taxon>Limnofasciculus</taxon>
        <taxon>Limnofasciculus baicalensis</taxon>
    </lineage>
</organism>
<comment type="caution">
    <text evidence="1">The sequence shown here is derived from an EMBL/GenBank/DDBJ whole genome shotgun (WGS) entry which is preliminary data.</text>
</comment>
<keyword evidence="2" id="KW-1185">Reference proteome</keyword>
<dbReference type="Proteomes" id="UP001204953">
    <property type="component" value="Unassembled WGS sequence"/>
</dbReference>
<evidence type="ECO:0000313" key="1">
    <source>
        <dbReference type="EMBL" id="MCP2730703.1"/>
    </source>
</evidence>